<sequence>MSATTSNTDVRGYLSAHGYIPYAKYFELCSYENWSLCQYVSLIINNYKFAEKDTAHSSFFGTLQNIIDNLCISQEIREIAQKLINNKKVLVPIGASSRDYT</sequence>
<name>A0A9N9DF51_9GLOM</name>
<evidence type="ECO:0000313" key="2">
    <source>
        <dbReference type="Proteomes" id="UP000789706"/>
    </source>
</evidence>
<feature type="non-terminal residue" evidence="1">
    <location>
        <position position="1"/>
    </location>
</feature>
<accession>A0A9N9DF51</accession>
<organism evidence="1 2">
    <name type="scientific">Diversispora eburnea</name>
    <dbReference type="NCBI Taxonomy" id="1213867"/>
    <lineage>
        <taxon>Eukaryota</taxon>
        <taxon>Fungi</taxon>
        <taxon>Fungi incertae sedis</taxon>
        <taxon>Mucoromycota</taxon>
        <taxon>Glomeromycotina</taxon>
        <taxon>Glomeromycetes</taxon>
        <taxon>Diversisporales</taxon>
        <taxon>Diversisporaceae</taxon>
        <taxon>Diversispora</taxon>
    </lineage>
</organism>
<proteinExistence type="predicted"/>
<dbReference type="Proteomes" id="UP000789706">
    <property type="component" value="Unassembled WGS sequence"/>
</dbReference>
<keyword evidence="2" id="KW-1185">Reference proteome</keyword>
<dbReference type="AlphaFoldDB" id="A0A9N9DF51"/>
<gene>
    <name evidence="1" type="ORF">DEBURN_LOCUS10893</name>
</gene>
<evidence type="ECO:0000313" key="1">
    <source>
        <dbReference type="EMBL" id="CAG8634019.1"/>
    </source>
</evidence>
<dbReference type="EMBL" id="CAJVPK010004131">
    <property type="protein sequence ID" value="CAG8634019.1"/>
    <property type="molecule type" value="Genomic_DNA"/>
</dbReference>
<comment type="caution">
    <text evidence="1">The sequence shown here is derived from an EMBL/GenBank/DDBJ whole genome shotgun (WGS) entry which is preliminary data.</text>
</comment>
<protein>
    <submittedName>
        <fullName evidence="1">8395_t:CDS:1</fullName>
    </submittedName>
</protein>
<reference evidence="1" key="1">
    <citation type="submission" date="2021-06" db="EMBL/GenBank/DDBJ databases">
        <authorList>
            <person name="Kallberg Y."/>
            <person name="Tangrot J."/>
            <person name="Rosling A."/>
        </authorList>
    </citation>
    <scope>NUCLEOTIDE SEQUENCE</scope>
    <source>
        <strain evidence="1">AZ414A</strain>
    </source>
</reference>
<dbReference type="OrthoDB" id="2434387at2759"/>